<reference evidence="1 2" key="1">
    <citation type="submission" date="2019-06" db="EMBL/GenBank/DDBJ databases">
        <title>Persicimonas caeni gen. nov., sp. nov., a predatory bacterium isolated from solar saltern.</title>
        <authorList>
            <person name="Wang S."/>
        </authorList>
    </citation>
    <scope>NUCLEOTIDE SEQUENCE [LARGE SCALE GENOMIC DNA]</scope>
    <source>
        <strain evidence="1 2">YN101</strain>
    </source>
</reference>
<evidence type="ECO:0000313" key="2">
    <source>
        <dbReference type="Proteomes" id="UP000315995"/>
    </source>
</evidence>
<accession>A0A4Y6PNW4</accession>
<name>A0A4Y6PNW4_PERCE</name>
<accession>A0A5B8Y1G9</accession>
<sequence length="191" mass="21701">MKLIWPAVLLTTILLTACDNRVEPPSAEERQAILKDAPEVFATRDDHATLKGIETLYLGQPKDDALDALAEFCPKTMEYKGGDFAQNAWFRGCVFREPRGALISVRVGFWPKLDDQVATLEVKRTDVKLEAVRERFRDFVDEVTFDVPRAGILEMRSEKYQIHADIDEGADGPTHITMGYTQNWAEKLEKQ</sequence>
<proteinExistence type="predicted"/>
<dbReference type="AlphaFoldDB" id="A0A4Y6PNW4"/>
<protein>
    <recommendedName>
        <fullName evidence="3">Lipoprotein</fullName>
    </recommendedName>
</protein>
<dbReference type="EMBL" id="CP041186">
    <property type="protein sequence ID" value="QDG50016.1"/>
    <property type="molecule type" value="Genomic_DNA"/>
</dbReference>
<dbReference type="Proteomes" id="UP000315995">
    <property type="component" value="Chromosome"/>
</dbReference>
<gene>
    <name evidence="1" type="ORF">FIV42_04445</name>
</gene>
<dbReference type="OrthoDB" id="5506648at2"/>
<evidence type="ECO:0000313" key="1">
    <source>
        <dbReference type="EMBL" id="QDG50016.1"/>
    </source>
</evidence>
<organism evidence="1 2">
    <name type="scientific">Persicimonas caeni</name>
    <dbReference type="NCBI Taxonomy" id="2292766"/>
    <lineage>
        <taxon>Bacteria</taxon>
        <taxon>Deltaproteobacteria</taxon>
        <taxon>Bradymonadales</taxon>
        <taxon>Bradymonadaceae</taxon>
        <taxon>Persicimonas</taxon>
    </lineage>
</organism>
<dbReference type="PROSITE" id="PS51257">
    <property type="entry name" value="PROKAR_LIPOPROTEIN"/>
    <property type="match status" value="1"/>
</dbReference>
<dbReference type="RefSeq" id="WP_141196512.1">
    <property type="nucleotide sequence ID" value="NZ_CP041186.1"/>
</dbReference>
<evidence type="ECO:0008006" key="3">
    <source>
        <dbReference type="Google" id="ProtNLM"/>
    </source>
</evidence>
<keyword evidence="2" id="KW-1185">Reference proteome</keyword>